<dbReference type="GO" id="GO:0005730">
    <property type="term" value="C:nucleolus"/>
    <property type="evidence" value="ECO:0007669"/>
    <property type="project" value="InterPro"/>
</dbReference>
<dbReference type="AlphaFoldDB" id="A0A8T0IRD3"/>
<dbReference type="PANTHER" id="PTHR16038">
    <property type="entry name" value="NOP SEVEN ASSOCIATED PROTEIN 1"/>
    <property type="match status" value="1"/>
</dbReference>
<feature type="region of interest" description="Disordered" evidence="1">
    <location>
        <begin position="371"/>
        <end position="471"/>
    </location>
</feature>
<evidence type="ECO:0000313" key="3">
    <source>
        <dbReference type="Proteomes" id="UP000822688"/>
    </source>
</evidence>
<dbReference type="InterPro" id="IPR037379">
    <property type="entry name" value="WDR74/Nsa1"/>
</dbReference>
<name>A0A8T0IRD3_CERPU</name>
<proteinExistence type="predicted"/>
<dbReference type="Proteomes" id="UP000822688">
    <property type="component" value="Chromosome 2"/>
</dbReference>
<feature type="compositionally biased region" description="Basic and acidic residues" evidence="1">
    <location>
        <begin position="415"/>
        <end position="433"/>
    </location>
</feature>
<evidence type="ECO:0000313" key="2">
    <source>
        <dbReference type="EMBL" id="KAG0585361.1"/>
    </source>
</evidence>
<keyword evidence="3" id="KW-1185">Reference proteome</keyword>
<dbReference type="PANTHER" id="PTHR16038:SF4">
    <property type="entry name" value="WD REPEAT-CONTAINING PROTEIN 74"/>
    <property type="match status" value="1"/>
</dbReference>
<organism evidence="2 3">
    <name type="scientific">Ceratodon purpureus</name>
    <name type="common">Fire moss</name>
    <name type="synonym">Dicranum purpureum</name>
    <dbReference type="NCBI Taxonomy" id="3225"/>
    <lineage>
        <taxon>Eukaryota</taxon>
        <taxon>Viridiplantae</taxon>
        <taxon>Streptophyta</taxon>
        <taxon>Embryophyta</taxon>
        <taxon>Bryophyta</taxon>
        <taxon>Bryophytina</taxon>
        <taxon>Bryopsida</taxon>
        <taxon>Dicranidae</taxon>
        <taxon>Pseudoditrichales</taxon>
        <taxon>Ditrichaceae</taxon>
        <taxon>Ceratodon</taxon>
    </lineage>
</organism>
<dbReference type="CDD" id="cd22857">
    <property type="entry name" value="WDR74"/>
    <property type="match status" value="1"/>
</dbReference>
<evidence type="ECO:0008006" key="4">
    <source>
        <dbReference type="Google" id="ProtNLM"/>
    </source>
</evidence>
<dbReference type="GO" id="GO:0030687">
    <property type="term" value="C:preribosome, large subunit precursor"/>
    <property type="evidence" value="ECO:0007669"/>
    <property type="project" value="TreeGrafter"/>
</dbReference>
<dbReference type="SUPFAM" id="SSF50998">
    <property type="entry name" value="Quinoprotein alcohol dehydrogenase-like"/>
    <property type="match status" value="1"/>
</dbReference>
<accession>A0A8T0IRD3</accession>
<gene>
    <name evidence="2" type="ORF">KC19_2G005600</name>
</gene>
<evidence type="ECO:0000256" key="1">
    <source>
        <dbReference type="SAM" id="MobiDB-lite"/>
    </source>
</evidence>
<protein>
    <recommendedName>
        <fullName evidence="4">WD repeat-containing protein 74</fullName>
    </recommendedName>
</protein>
<dbReference type="InterPro" id="IPR001680">
    <property type="entry name" value="WD40_rpt"/>
</dbReference>
<dbReference type="Gene3D" id="2.130.10.10">
    <property type="entry name" value="YVTN repeat-like/Quinoprotein amine dehydrogenase"/>
    <property type="match status" value="1"/>
</dbReference>
<reference evidence="2" key="1">
    <citation type="submission" date="2020-06" db="EMBL/GenBank/DDBJ databases">
        <title>WGS assembly of Ceratodon purpureus strain R40.</title>
        <authorList>
            <person name="Carey S.B."/>
            <person name="Jenkins J."/>
            <person name="Shu S."/>
            <person name="Lovell J.T."/>
            <person name="Sreedasyam A."/>
            <person name="Maumus F."/>
            <person name="Tiley G.P."/>
            <person name="Fernandez-Pozo N."/>
            <person name="Barry K."/>
            <person name="Chen C."/>
            <person name="Wang M."/>
            <person name="Lipzen A."/>
            <person name="Daum C."/>
            <person name="Saski C.A."/>
            <person name="Payton A.C."/>
            <person name="Mcbreen J.C."/>
            <person name="Conrad R.E."/>
            <person name="Kollar L.M."/>
            <person name="Olsson S."/>
            <person name="Huttunen S."/>
            <person name="Landis J.B."/>
            <person name="Wickett N.J."/>
            <person name="Johnson M.G."/>
            <person name="Rensing S.A."/>
            <person name="Grimwood J."/>
            <person name="Schmutz J."/>
            <person name="Mcdaniel S.F."/>
        </authorList>
    </citation>
    <scope>NUCLEOTIDE SEQUENCE</scope>
    <source>
        <strain evidence="2">R40</strain>
    </source>
</reference>
<dbReference type="GO" id="GO:0042273">
    <property type="term" value="P:ribosomal large subunit biogenesis"/>
    <property type="evidence" value="ECO:0007669"/>
    <property type="project" value="InterPro"/>
</dbReference>
<comment type="caution">
    <text evidence="2">The sequence shown here is derived from an EMBL/GenBank/DDBJ whole genome shotgun (WGS) entry which is preliminary data.</text>
</comment>
<dbReference type="EMBL" id="CM026422">
    <property type="protein sequence ID" value="KAG0585361.1"/>
    <property type="molecule type" value="Genomic_DNA"/>
</dbReference>
<feature type="compositionally biased region" description="Basic and acidic residues" evidence="1">
    <location>
        <begin position="377"/>
        <end position="386"/>
    </location>
</feature>
<dbReference type="InterPro" id="IPR015943">
    <property type="entry name" value="WD40/YVTN_repeat-like_dom_sf"/>
</dbReference>
<dbReference type="SMART" id="SM00320">
    <property type="entry name" value="WD40"/>
    <property type="match status" value="4"/>
</dbReference>
<dbReference type="InterPro" id="IPR011047">
    <property type="entry name" value="Quinoprotein_ADH-like_sf"/>
</dbReference>
<feature type="compositionally biased region" description="Basic residues" evidence="1">
    <location>
        <begin position="441"/>
        <end position="450"/>
    </location>
</feature>
<sequence>MPRTSAVDLPGCPPFRALCCDNLGYVKVVEVASEKGVPQVVTRWGREPTLCTSFGQEGFALARKNGTVEVLNPASGVRLTQIGVPTTTGTATEASNGKREDATDAICGLHLFKKTGIWGTAVLTCTEQGVVAIQRISCQDDDEDMGVSAGGDEDMGVSTSNQSGSDAMVWSVTDSGCILCLRVDGSERYAVFGGKGVDVSMWDLEKRTRIWSAKNPRRDNLGLIAPAYVTALAFLSDKDHRKFVVGTGHHQIRLYDIGAQRRPMMMFDYGESPIKTIAPDGDGYMVYVGSGSGDLACFDMRTGQNVGGFKGKIAGSVRSVVRHPTLPIVASCGLDRYLRIHHAKTRQLLAMVFLKQQLLSVVFDTSALPVPSAPTSADKEISKLSDQKPAVKTPAHGDNTPFDMKPAGEAVVTGKEVKTEKKKRSREEVDDSPRPAGNGMKSKKTKAKIKIKQDKSPKRPRKLKSSGPRCL</sequence>